<dbReference type="AlphaFoldDB" id="A0A6V8P0V3"/>
<proteinExistence type="predicted"/>
<sequence>MLKGLQCLLLLGLEPNLTRAAPYYGQVDILAIHQLGVRFPFVKALELVGQMYAGQLNEGIYVADSKLMNMNLFRTLMKPDQPIRFVSRCPASFGGKLEARTIAGAYGDGE</sequence>
<dbReference type="Proteomes" id="UP000543224">
    <property type="component" value="Unassembled WGS sequence"/>
</dbReference>
<gene>
    <name evidence="1" type="ORF">HKBW3S25_01637</name>
</gene>
<reference evidence="1 2" key="1">
    <citation type="journal article" date="2020" name="Front. Microbiol.">
        <title>Single-cell genomics of novel Actinobacteria with the Wood-Ljungdahl pathway discovered in a serpentinizing system.</title>
        <authorList>
            <person name="Merino N."/>
            <person name="Kawai M."/>
            <person name="Boyd E.S."/>
            <person name="Colman D.R."/>
            <person name="McGlynn S.E."/>
            <person name="Nealson K.H."/>
            <person name="Kurokawa K."/>
            <person name="Hongoh Y."/>
        </authorList>
    </citation>
    <scope>NUCLEOTIDE SEQUENCE [LARGE SCALE GENOMIC DNA]</scope>
    <source>
        <strain evidence="1 2">S25</strain>
    </source>
</reference>
<accession>A0A6V8P0V3</accession>
<feature type="non-terminal residue" evidence="1">
    <location>
        <position position="110"/>
    </location>
</feature>
<evidence type="ECO:0000313" key="2">
    <source>
        <dbReference type="Proteomes" id="UP000543224"/>
    </source>
</evidence>
<name>A0A6V8P0V3_9ACTN</name>
<protein>
    <submittedName>
        <fullName evidence="1">Uncharacterized protein</fullName>
    </submittedName>
</protein>
<dbReference type="EMBL" id="BLRX01000399">
    <property type="protein sequence ID" value="GFP26149.1"/>
    <property type="molecule type" value="Genomic_DNA"/>
</dbReference>
<organism evidence="1 2">
    <name type="scientific">Candidatus Hakubella thermalkaliphila</name>
    <dbReference type="NCBI Taxonomy" id="2754717"/>
    <lineage>
        <taxon>Bacteria</taxon>
        <taxon>Bacillati</taxon>
        <taxon>Actinomycetota</taxon>
        <taxon>Actinomycetota incertae sedis</taxon>
        <taxon>Candidatus Hakubellales</taxon>
        <taxon>Candidatus Hakubellaceae</taxon>
        <taxon>Candidatus Hakubella</taxon>
    </lineage>
</organism>
<evidence type="ECO:0000313" key="1">
    <source>
        <dbReference type="EMBL" id="GFP26149.1"/>
    </source>
</evidence>
<comment type="caution">
    <text evidence="1">The sequence shown here is derived from an EMBL/GenBank/DDBJ whole genome shotgun (WGS) entry which is preliminary data.</text>
</comment>